<dbReference type="GeneID" id="104963264"/>
<evidence type="ECO:0000313" key="3">
    <source>
        <dbReference type="RefSeq" id="XP_010790133.1"/>
    </source>
</evidence>
<dbReference type="SUPFAM" id="SSF49899">
    <property type="entry name" value="Concanavalin A-like lectins/glucanases"/>
    <property type="match status" value="1"/>
</dbReference>
<proteinExistence type="predicted"/>
<dbReference type="InterPro" id="IPR043136">
    <property type="entry name" value="B30.2/SPRY_sf"/>
</dbReference>
<dbReference type="InterPro" id="IPR001870">
    <property type="entry name" value="B30.2/SPRY"/>
</dbReference>
<organism evidence="2 3">
    <name type="scientific">Notothenia coriiceps</name>
    <name type="common">black rockcod</name>
    <dbReference type="NCBI Taxonomy" id="8208"/>
    <lineage>
        <taxon>Eukaryota</taxon>
        <taxon>Metazoa</taxon>
        <taxon>Chordata</taxon>
        <taxon>Craniata</taxon>
        <taxon>Vertebrata</taxon>
        <taxon>Euteleostomi</taxon>
        <taxon>Actinopterygii</taxon>
        <taxon>Neopterygii</taxon>
        <taxon>Teleostei</taxon>
        <taxon>Neoteleostei</taxon>
        <taxon>Acanthomorphata</taxon>
        <taxon>Eupercaria</taxon>
        <taxon>Perciformes</taxon>
        <taxon>Notothenioidei</taxon>
        <taxon>Nototheniidae</taxon>
        <taxon>Notothenia</taxon>
    </lineage>
</organism>
<feature type="domain" description="B30.2/SPRY" evidence="1">
    <location>
        <begin position="23"/>
        <end position="123"/>
    </location>
</feature>
<reference evidence="3" key="1">
    <citation type="submission" date="2025-08" db="UniProtKB">
        <authorList>
            <consortium name="RefSeq"/>
        </authorList>
    </citation>
    <scope>IDENTIFICATION</scope>
    <source>
        <tissue evidence="3">Muscle</tissue>
    </source>
</reference>
<evidence type="ECO:0000313" key="2">
    <source>
        <dbReference type="Proteomes" id="UP000504611"/>
    </source>
</evidence>
<dbReference type="InterPro" id="IPR050618">
    <property type="entry name" value="Ubq-SigPath_Reg"/>
</dbReference>
<dbReference type="Gene3D" id="2.60.120.920">
    <property type="match status" value="1"/>
</dbReference>
<dbReference type="PANTHER" id="PTHR12864">
    <property type="entry name" value="RAN BINDING PROTEIN 9-RELATED"/>
    <property type="match status" value="1"/>
</dbReference>
<dbReference type="OrthoDB" id="25503at2759"/>
<name>A0A6I9PS52_9TELE</name>
<evidence type="ECO:0000259" key="1">
    <source>
        <dbReference type="PROSITE" id="PS50188"/>
    </source>
</evidence>
<dbReference type="KEGG" id="ncc:104963264"/>
<protein>
    <submittedName>
        <fullName evidence="3">Ran-binding protein 10-like</fullName>
    </submittedName>
</protein>
<accession>A0A6I9PS52</accession>
<dbReference type="InterPro" id="IPR013320">
    <property type="entry name" value="ConA-like_dom_sf"/>
</dbReference>
<gene>
    <name evidence="3" type="primary">LOC104963264</name>
</gene>
<dbReference type="AlphaFoldDB" id="A0A6I9PS52"/>
<sequence length="123" mass="13646">MAELGAGSLPLGDPAFNYQEHELNERLKRLYPAVNEEETPLPRSWSPKDKYSYIGLSQNNLRVHYKGHGKNHKDAASVRATQPIPAACGIYYFEVKIVSKGRDGYMGIGLSAQGVNMNRLPGE</sequence>
<dbReference type="RefSeq" id="XP_010790133.1">
    <property type="nucleotide sequence ID" value="XM_010791831.1"/>
</dbReference>
<keyword evidence="2" id="KW-1185">Reference proteome</keyword>
<dbReference type="Proteomes" id="UP000504611">
    <property type="component" value="Unplaced"/>
</dbReference>
<dbReference type="PROSITE" id="PS50188">
    <property type="entry name" value="B302_SPRY"/>
    <property type="match status" value="1"/>
</dbReference>